<dbReference type="PANTHER" id="PTHR21340:SF0">
    <property type="entry name" value="BIS(5'-NUCLEOSYL)-TETRAPHOSPHATASE [ASYMMETRICAL]"/>
    <property type="match status" value="1"/>
</dbReference>
<dbReference type="InterPro" id="IPR000086">
    <property type="entry name" value="NUDIX_hydrolase_dom"/>
</dbReference>
<dbReference type="AlphaFoldDB" id="X0U2E6"/>
<dbReference type="PANTHER" id="PTHR21340">
    <property type="entry name" value="DIADENOSINE 5,5-P1,P4-TETRAPHOSPHATE PYROPHOSPHOHYDROLASE MUTT"/>
    <property type="match status" value="1"/>
</dbReference>
<dbReference type="EMBL" id="BARS01027541">
    <property type="protein sequence ID" value="GAF99724.1"/>
    <property type="molecule type" value="Genomic_DNA"/>
</dbReference>
<evidence type="ECO:0000259" key="2">
    <source>
        <dbReference type="PROSITE" id="PS51462"/>
    </source>
</evidence>
<gene>
    <name evidence="3" type="ORF">S01H1_43242</name>
</gene>
<dbReference type="GO" id="GO:0004081">
    <property type="term" value="F:bis(5'-nucleosyl)-tetraphosphatase (asymmetrical) activity"/>
    <property type="evidence" value="ECO:0007669"/>
    <property type="project" value="TreeGrafter"/>
</dbReference>
<accession>X0U2E6</accession>
<proteinExistence type="predicted"/>
<dbReference type="InterPro" id="IPR051325">
    <property type="entry name" value="Nudix_hydrolase_domain"/>
</dbReference>
<protein>
    <recommendedName>
        <fullName evidence="2">Nudix hydrolase domain-containing protein</fullName>
    </recommendedName>
</protein>
<evidence type="ECO:0000256" key="1">
    <source>
        <dbReference type="ARBA" id="ARBA00022801"/>
    </source>
</evidence>
<reference evidence="3" key="1">
    <citation type="journal article" date="2014" name="Front. Microbiol.">
        <title>High frequency of phylogenetically diverse reductive dehalogenase-homologous genes in deep subseafloor sedimentary metagenomes.</title>
        <authorList>
            <person name="Kawai M."/>
            <person name="Futagami T."/>
            <person name="Toyoda A."/>
            <person name="Takaki Y."/>
            <person name="Nishi S."/>
            <person name="Hori S."/>
            <person name="Arai W."/>
            <person name="Tsubouchi T."/>
            <person name="Morono Y."/>
            <person name="Uchiyama I."/>
            <person name="Ito T."/>
            <person name="Fujiyama A."/>
            <person name="Inagaki F."/>
            <person name="Takami H."/>
        </authorList>
    </citation>
    <scope>NUCLEOTIDE SEQUENCE</scope>
    <source>
        <strain evidence="3">Expedition CK06-06</strain>
    </source>
</reference>
<organism evidence="3">
    <name type="scientific">marine sediment metagenome</name>
    <dbReference type="NCBI Taxonomy" id="412755"/>
    <lineage>
        <taxon>unclassified sequences</taxon>
        <taxon>metagenomes</taxon>
        <taxon>ecological metagenomes</taxon>
    </lineage>
</organism>
<sequence length="137" mass="15833">MIIINQSAGIFFYSKSTARSLYLLRNESKNPTWSIPGGKIEKNETLLMGLKRECQEEIQFWHDDLKLVPIQKFVNNSFAYHTFFCEVSEEFSPVLNDEHSGYAWVGSDKYPKPLHPGLYSTINIDNVVEKLSTLKNR</sequence>
<dbReference type="InterPro" id="IPR015797">
    <property type="entry name" value="NUDIX_hydrolase-like_dom_sf"/>
</dbReference>
<dbReference type="GO" id="GO:0006754">
    <property type="term" value="P:ATP biosynthetic process"/>
    <property type="evidence" value="ECO:0007669"/>
    <property type="project" value="TreeGrafter"/>
</dbReference>
<evidence type="ECO:0000313" key="3">
    <source>
        <dbReference type="EMBL" id="GAF99724.1"/>
    </source>
</evidence>
<keyword evidence="1" id="KW-0378">Hydrolase</keyword>
<dbReference type="Gene3D" id="3.90.79.10">
    <property type="entry name" value="Nucleoside Triphosphate Pyrophosphohydrolase"/>
    <property type="match status" value="1"/>
</dbReference>
<name>X0U2E6_9ZZZZ</name>
<dbReference type="GO" id="GO:0006167">
    <property type="term" value="P:AMP biosynthetic process"/>
    <property type="evidence" value="ECO:0007669"/>
    <property type="project" value="TreeGrafter"/>
</dbReference>
<dbReference type="SUPFAM" id="SSF55811">
    <property type="entry name" value="Nudix"/>
    <property type="match status" value="1"/>
</dbReference>
<dbReference type="PROSITE" id="PS51462">
    <property type="entry name" value="NUDIX"/>
    <property type="match status" value="1"/>
</dbReference>
<feature type="domain" description="Nudix hydrolase" evidence="2">
    <location>
        <begin position="3"/>
        <end position="132"/>
    </location>
</feature>
<dbReference type="Pfam" id="PF00293">
    <property type="entry name" value="NUDIX"/>
    <property type="match status" value="1"/>
</dbReference>
<comment type="caution">
    <text evidence="3">The sequence shown here is derived from an EMBL/GenBank/DDBJ whole genome shotgun (WGS) entry which is preliminary data.</text>
</comment>